<evidence type="ECO:0000313" key="5">
    <source>
        <dbReference type="Proteomes" id="UP000077266"/>
    </source>
</evidence>
<dbReference type="GO" id="GO:0047617">
    <property type="term" value="F:fatty acyl-CoA hydrolase activity"/>
    <property type="evidence" value="ECO:0007669"/>
    <property type="project" value="InterPro"/>
</dbReference>
<dbReference type="OrthoDB" id="2831072at2759"/>
<dbReference type="Proteomes" id="UP000077266">
    <property type="component" value="Unassembled WGS sequence"/>
</dbReference>
<accession>A0A165PPV8</accession>
<reference evidence="4 5" key="1">
    <citation type="journal article" date="2016" name="Mol. Biol. Evol.">
        <title>Comparative Genomics of Early-Diverging Mushroom-Forming Fungi Provides Insights into the Origins of Lignocellulose Decay Capabilities.</title>
        <authorList>
            <person name="Nagy L.G."/>
            <person name="Riley R."/>
            <person name="Tritt A."/>
            <person name="Adam C."/>
            <person name="Daum C."/>
            <person name="Floudas D."/>
            <person name="Sun H."/>
            <person name="Yadav J.S."/>
            <person name="Pangilinan J."/>
            <person name="Larsson K.H."/>
            <person name="Matsuura K."/>
            <person name="Barry K."/>
            <person name="Labutti K."/>
            <person name="Kuo R."/>
            <person name="Ohm R.A."/>
            <person name="Bhattacharya S.S."/>
            <person name="Shirouzu T."/>
            <person name="Yoshinaga Y."/>
            <person name="Martin F.M."/>
            <person name="Grigoriev I.V."/>
            <person name="Hibbett D.S."/>
        </authorList>
    </citation>
    <scope>NUCLEOTIDE SEQUENCE [LARGE SCALE GENOMIC DNA]</scope>
    <source>
        <strain evidence="4 5">HHB12029</strain>
    </source>
</reference>
<dbReference type="PANTHER" id="PTHR21660:SF1">
    <property type="entry name" value="ACYL-COENZYME A THIOESTERASE 13"/>
    <property type="match status" value="1"/>
</dbReference>
<evidence type="ECO:0000259" key="3">
    <source>
        <dbReference type="Pfam" id="PF03061"/>
    </source>
</evidence>
<evidence type="ECO:0000256" key="1">
    <source>
        <dbReference type="ARBA" id="ARBA00008324"/>
    </source>
</evidence>
<dbReference type="InParanoid" id="A0A165PPV8"/>
<name>A0A165PPV8_EXIGL</name>
<dbReference type="EMBL" id="KV425888">
    <property type="protein sequence ID" value="KZW02497.1"/>
    <property type="molecule type" value="Genomic_DNA"/>
</dbReference>
<protein>
    <recommendedName>
        <fullName evidence="3">Thioesterase domain-containing protein</fullName>
    </recommendedName>
</protein>
<evidence type="ECO:0000256" key="2">
    <source>
        <dbReference type="ARBA" id="ARBA00022801"/>
    </source>
</evidence>
<comment type="similarity">
    <text evidence="1">Belongs to the thioesterase PaaI family.</text>
</comment>
<dbReference type="SUPFAM" id="SSF54637">
    <property type="entry name" value="Thioesterase/thiol ester dehydrase-isomerase"/>
    <property type="match status" value="1"/>
</dbReference>
<dbReference type="Gene3D" id="3.10.129.10">
    <property type="entry name" value="Hotdog Thioesterase"/>
    <property type="match status" value="1"/>
</dbReference>
<dbReference type="Pfam" id="PF03061">
    <property type="entry name" value="4HBT"/>
    <property type="match status" value="1"/>
</dbReference>
<dbReference type="InterPro" id="IPR006683">
    <property type="entry name" value="Thioestr_dom"/>
</dbReference>
<proteinExistence type="inferred from homology"/>
<evidence type="ECO:0000313" key="4">
    <source>
        <dbReference type="EMBL" id="KZW02497.1"/>
    </source>
</evidence>
<dbReference type="PANTHER" id="PTHR21660">
    <property type="entry name" value="THIOESTERASE SUPERFAMILY MEMBER-RELATED"/>
    <property type="match status" value="1"/>
</dbReference>
<keyword evidence="5" id="KW-1185">Reference proteome</keyword>
<sequence>MSVSITGNARDEYKSRLWSQYQDTVRRRKDRFAYDIAARIVIKDAQTSQTSSTVVSECVIEQDMLNAGGKVHGACLAYLVDLCTTFALQLHSLENGGAAPEGVTQALNVVYHAPATIGTKLRIACTSLSVDDKTMSGKCEIWDADNKRLVASGLQVKSTSIPAKL</sequence>
<keyword evidence="2" id="KW-0378">Hydrolase</keyword>
<gene>
    <name evidence="4" type="ORF">EXIGLDRAFT_665497</name>
</gene>
<dbReference type="CDD" id="cd03443">
    <property type="entry name" value="PaaI_thioesterase"/>
    <property type="match status" value="1"/>
</dbReference>
<dbReference type="InterPro" id="IPR029069">
    <property type="entry name" value="HotDog_dom_sf"/>
</dbReference>
<dbReference type="InterPro" id="IPR039298">
    <property type="entry name" value="ACOT13"/>
</dbReference>
<dbReference type="STRING" id="1314781.A0A165PPV8"/>
<feature type="domain" description="Thioesterase" evidence="3">
    <location>
        <begin position="68"/>
        <end position="148"/>
    </location>
</feature>
<organism evidence="4 5">
    <name type="scientific">Exidia glandulosa HHB12029</name>
    <dbReference type="NCBI Taxonomy" id="1314781"/>
    <lineage>
        <taxon>Eukaryota</taxon>
        <taxon>Fungi</taxon>
        <taxon>Dikarya</taxon>
        <taxon>Basidiomycota</taxon>
        <taxon>Agaricomycotina</taxon>
        <taxon>Agaricomycetes</taxon>
        <taxon>Auriculariales</taxon>
        <taxon>Exidiaceae</taxon>
        <taxon>Exidia</taxon>
    </lineage>
</organism>
<dbReference type="AlphaFoldDB" id="A0A165PPV8"/>